<gene>
    <name evidence="2" type="ORF">WMG39_20280</name>
</gene>
<dbReference type="PANTHER" id="PTHR43685">
    <property type="entry name" value="GLYCOSYLTRANSFERASE"/>
    <property type="match status" value="1"/>
</dbReference>
<dbReference type="InterPro" id="IPR001173">
    <property type="entry name" value="Glyco_trans_2-like"/>
</dbReference>
<dbReference type="Proteomes" id="UP001384579">
    <property type="component" value="Unassembled WGS sequence"/>
</dbReference>
<name>A0ABU8YS27_9CYAN</name>
<keyword evidence="3" id="KW-1185">Reference proteome</keyword>
<keyword evidence="2" id="KW-0328">Glycosyltransferase</keyword>
<accession>A0ABU8YS27</accession>
<dbReference type="Pfam" id="PF00535">
    <property type="entry name" value="Glycos_transf_2"/>
    <property type="match status" value="1"/>
</dbReference>
<dbReference type="PANTHER" id="PTHR43685:SF2">
    <property type="entry name" value="GLYCOSYLTRANSFERASE 2-LIKE DOMAIN-CONTAINING PROTEIN"/>
    <property type="match status" value="1"/>
</dbReference>
<reference evidence="2 3" key="1">
    <citation type="journal article" date="2020" name="Harmful Algae">
        <title>Molecular and morphological characterization of a novel dihydroanatoxin-a producing Microcoleus species (cyanobacteria) from the Russian River, California, USA.</title>
        <authorList>
            <person name="Conklin K.Y."/>
            <person name="Stancheva R."/>
            <person name="Otten T.G."/>
            <person name="Fadness R."/>
            <person name="Boyer G.L."/>
            <person name="Read B."/>
            <person name="Zhang X."/>
            <person name="Sheath R.G."/>
        </authorList>
    </citation>
    <scope>NUCLEOTIDE SEQUENCE [LARGE SCALE GENOMIC DNA]</scope>
    <source>
        <strain evidence="2 3">PTRS2</strain>
    </source>
</reference>
<dbReference type="EC" id="2.4.-.-" evidence="2"/>
<evidence type="ECO:0000313" key="3">
    <source>
        <dbReference type="Proteomes" id="UP001384579"/>
    </source>
</evidence>
<sequence>MLTISVVIPSYCRPKDLARCLDALKKQKRPADEVLVVVRDTDTETWTFVQTLNPEFLPLRTVTVSVSGVVAAMNAGMDVASGHIIAFTDDDAAPHTDWLERIEAHFLSDSNIGGVGGRDWVYHGTQLEEGEREVVGQVQWFGRVIGEHHLGVGESREVDVRSGVNMSFRRSAIGQMHFDPRMRGTGAQVHFELAFSLALKRAGWKLIYDPKVAVDHFPAQRFDEDQRHIFNDIALINAVHNETLVLLENLPLTRRIGFVFWATFVGTRDAPGFLQWLRFLPKEGTLAGQKLVASLRGRSQALETWQHSK</sequence>
<dbReference type="RefSeq" id="WP_340522613.1">
    <property type="nucleotide sequence ID" value="NZ_JBBLXS010000313.1"/>
</dbReference>
<proteinExistence type="predicted"/>
<dbReference type="InterPro" id="IPR050834">
    <property type="entry name" value="Glycosyltransf_2"/>
</dbReference>
<organism evidence="2 3">
    <name type="scientific">Microcoleus anatoxicus PTRS2</name>
    <dbReference type="NCBI Taxonomy" id="2705321"/>
    <lineage>
        <taxon>Bacteria</taxon>
        <taxon>Bacillati</taxon>
        <taxon>Cyanobacteriota</taxon>
        <taxon>Cyanophyceae</taxon>
        <taxon>Oscillatoriophycideae</taxon>
        <taxon>Oscillatoriales</taxon>
        <taxon>Microcoleaceae</taxon>
        <taxon>Microcoleus</taxon>
        <taxon>Microcoleus anatoxicus</taxon>
    </lineage>
</organism>
<dbReference type="SUPFAM" id="SSF53448">
    <property type="entry name" value="Nucleotide-diphospho-sugar transferases"/>
    <property type="match status" value="1"/>
</dbReference>
<keyword evidence="2" id="KW-0808">Transferase</keyword>
<evidence type="ECO:0000313" key="2">
    <source>
        <dbReference type="EMBL" id="MEK0187168.1"/>
    </source>
</evidence>
<comment type="caution">
    <text evidence="2">The sequence shown here is derived from an EMBL/GenBank/DDBJ whole genome shotgun (WGS) entry which is preliminary data.</text>
</comment>
<dbReference type="Gene3D" id="3.90.550.10">
    <property type="entry name" value="Spore Coat Polysaccharide Biosynthesis Protein SpsA, Chain A"/>
    <property type="match status" value="1"/>
</dbReference>
<dbReference type="InterPro" id="IPR029044">
    <property type="entry name" value="Nucleotide-diphossugar_trans"/>
</dbReference>
<dbReference type="GO" id="GO:0016757">
    <property type="term" value="F:glycosyltransferase activity"/>
    <property type="evidence" value="ECO:0007669"/>
    <property type="project" value="UniProtKB-KW"/>
</dbReference>
<protein>
    <submittedName>
        <fullName evidence="2">Glycosyltransferase</fullName>
        <ecNumber evidence="2">2.4.-.-</ecNumber>
    </submittedName>
</protein>
<dbReference type="EMBL" id="JBBLXS010000313">
    <property type="protein sequence ID" value="MEK0187168.1"/>
    <property type="molecule type" value="Genomic_DNA"/>
</dbReference>
<evidence type="ECO:0000259" key="1">
    <source>
        <dbReference type="Pfam" id="PF00535"/>
    </source>
</evidence>
<feature type="domain" description="Glycosyltransferase 2-like" evidence="1">
    <location>
        <begin position="5"/>
        <end position="173"/>
    </location>
</feature>